<gene>
    <name evidence="1" type="ORF">PNV70_12060</name>
</gene>
<dbReference type="EMBL" id="JAQMLS010000009">
    <property type="protein sequence ID" value="MDB8742795.1"/>
    <property type="molecule type" value="Genomic_DNA"/>
</dbReference>
<evidence type="ECO:0000313" key="2">
    <source>
        <dbReference type="Proteomes" id="UP001211421"/>
    </source>
</evidence>
<name>A0AAW6E4R1_9FIRM</name>
<protein>
    <submittedName>
        <fullName evidence="1">RNA polymerase subunit sigma-70</fullName>
    </submittedName>
</protein>
<accession>A0AAW6E4R1</accession>
<dbReference type="AlphaFoldDB" id="A0AAW6E4R1"/>
<dbReference type="Proteomes" id="UP001211421">
    <property type="component" value="Unassembled WGS sequence"/>
</dbReference>
<reference evidence="1" key="1">
    <citation type="submission" date="2023-01" db="EMBL/GenBank/DDBJ databases">
        <title>Human gut microbiome strain richness.</title>
        <authorList>
            <person name="Chen-Liaw A."/>
        </authorList>
    </citation>
    <scope>NUCLEOTIDE SEQUENCE</scope>
    <source>
        <strain evidence="1">D59st1_B8_D59t2_181005</strain>
    </source>
</reference>
<proteinExistence type="predicted"/>
<sequence length="133" mass="15245">MTDWQREQIRILRLQGVSYVKIGEQLGISDNTVRSFCRRSGLGNSAKNAVACKQCGKLIKIIPKQKPKKFCSDACRTAWWKSHPECVNRKAVYAYTCACCGRHFTAYGNNHRRYCSHACYIADRFGRERGCDE</sequence>
<dbReference type="Gene3D" id="1.10.10.60">
    <property type="entry name" value="Homeodomain-like"/>
    <property type="match status" value="1"/>
</dbReference>
<comment type="caution">
    <text evidence="1">The sequence shown here is derived from an EMBL/GenBank/DDBJ whole genome shotgun (WGS) entry which is preliminary data.</text>
</comment>
<organism evidence="1 2">
    <name type="scientific">Ruminococcus bicirculans</name>
    <name type="common">ex Wegman et al. 2014</name>
    <dbReference type="NCBI Taxonomy" id="1160721"/>
    <lineage>
        <taxon>Bacteria</taxon>
        <taxon>Bacillati</taxon>
        <taxon>Bacillota</taxon>
        <taxon>Clostridia</taxon>
        <taxon>Eubacteriales</taxon>
        <taxon>Oscillospiraceae</taxon>
        <taxon>Ruminococcus</taxon>
    </lineage>
</organism>
<evidence type="ECO:0000313" key="1">
    <source>
        <dbReference type="EMBL" id="MDB8742795.1"/>
    </source>
</evidence>